<dbReference type="InterPro" id="IPR044788">
    <property type="entry name" value="X8_dom_prot"/>
</dbReference>
<dbReference type="Proteomes" id="UP001652660">
    <property type="component" value="Chromosome 5e"/>
</dbReference>
<dbReference type="GeneID" id="113687829"/>
<dbReference type="SMART" id="SM00768">
    <property type="entry name" value="X8"/>
    <property type="match status" value="1"/>
</dbReference>
<dbReference type="PANTHER" id="PTHR31044:SF28">
    <property type="entry name" value="CARBOHYDRATE-BINDING X8 DOMAIN SUPERFAMILY PROTEIN"/>
    <property type="match status" value="1"/>
</dbReference>
<evidence type="ECO:0000313" key="12">
    <source>
        <dbReference type="RefSeq" id="XP_027061153.1"/>
    </source>
</evidence>
<evidence type="ECO:0000256" key="6">
    <source>
        <dbReference type="ARBA" id="ARBA00023157"/>
    </source>
</evidence>
<dbReference type="GO" id="GO:0005886">
    <property type="term" value="C:plasma membrane"/>
    <property type="evidence" value="ECO:0007669"/>
    <property type="project" value="UniProtKB-SubCell"/>
</dbReference>
<evidence type="ECO:0000313" key="11">
    <source>
        <dbReference type="Proteomes" id="UP001652660"/>
    </source>
</evidence>
<feature type="compositionally biased region" description="Pro residues" evidence="9">
    <location>
        <begin position="118"/>
        <end position="144"/>
    </location>
</feature>
<dbReference type="FunFam" id="1.20.58.1040:FF:000001">
    <property type="entry name" value="Glucan endo-1,3-beta-glucosidase 4"/>
    <property type="match status" value="1"/>
</dbReference>
<comment type="subcellular location">
    <subcellularLocation>
        <location evidence="1">Cell membrane</location>
        <topology evidence="1">Lipid-anchor</topology>
        <topology evidence="1">GPI-anchor</topology>
    </subcellularLocation>
</comment>
<sequence length="383" mass="40243">MGGKCRVWWSLNCKLVVNLYLCLAACFFSHCDARRAAAHDVLVRASTHNSGEMGPPNPPKAKNMNGLMEILVDMVRPLDESSSNTQPYGNGVSSPFSLPPYDSLAPFPLLENTPPFCVNPPPFTPQLPPPSPTTLPMQPPPTPPSSSYSPSFPFPNPSPPPSPVGTAVPSPPESSIYPTPPSTPETPSIAVPSPPESSIYPTPPLTPETPSIAAPSPPETYVPSPSVFVPSPPPPSAPYYSPPSPPIGYVPNPPGSAGGGGGFVPPSSPRVYQPPNVYPSPLVPPPSPLTEPASALWCVAKPSVPGPIIQEAMNYACVSGAECDQIQPSGSCFEPDTLVAHASYAFNSYWQRTKVAGGTCEFGGTAMLVTVDPSYDGCHFVYF</sequence>
<dbReference type="Pfam" id="PF07983">
    <property type="entry name" value="X8"/>
    <property type="match status" value="1"/>
</dbReference>
<dbReference type="PANTHER" id="PTHR31044">
    <property type="entry name" value="BETA-1,3 GLUCANASE"/>
    <property type="match status" value="1"/>
</dbReference>
<evidence type="ECO:0000256" key="1">
    <source>
        <dbReference type="ARBA" id="ARBA00004609"/>
    </source>
</evidence>
<name>A0A6P6S4R6_COFAR</name>
<dbReference type="AlphaFoldDB" id="A0A6P6S4R6"/>
<keyword evidence="5" id="KW-0472">Membrane</keyword>
<protein>
    <recommendedName>
        <fullName evidence="10">X8 domain-containing protein</fullName>
    </recommendedName>
</protein>
<keyword evidence="8" id="KW-0449">Lipoprotein</keyword>
<reference evidence="12" key="2">
    <citation type="submission" date="2025-08" db="UniProtKB">
        <authorList>
            <consortium name="RefSeq"/>
        </authorList>
    </citation>
    <scope>IDENTIFICATION</scope>
    <source>
        <tissue evidence="12">Leaves</tissue>
    </source>
</reference>
<dbReference type="Gene3D" id="1.20.58.1040">
    <property type="match status" value="1"/>
</dbReference>
<evidence type="ECO:0000256" key="8">
    <source>
        <dbReference type="ARBA" id="ARBA00023288"/>
    </source>
</evidence>
<proteinExistence type="predicted"/>
<dbReference type="InterPro" id="IPR012946">
    <property type="entry name" value="X8"/>
</dbReference>
<keyword evidence="7" id="KW-0325">Glycoprotein</keyword>
<gene>
    <name evidence="12" type="primary">LOC113687829</name>
</gene>
<dbReference type="RefSeq" id="XP_027061153.1">
    <property type="nucleotide sequence ID" value="XM_027205352.2"/>
</dbReference>
<dbReference type="PRINTS" id="PR01217">
    <property type="entry name" value="PRICHEXTENSN"/>
</dbReference>
<evidence type="ECO:0000256" key="4">
    <source>
        <dbReference type="ARBA" id="ARBA00022729"/>
    </source>
</evidence>
<keyword evidence="3" id="KW-0336">GPI-anchor</keyword>
<keyword evidence="2" id="KW-1003">Cell membrane</keyword>
<dbReference type="GO" id="GO:0098552">
    <property type="term" value="C:side of membrane"/>
    <property type="evidence" value="ECO:0007669"/>
    <property type="project" value="UniProtKB-KW"/>
</dbReference>
<dbReference type="GO" id="GO:0009506">
    <property type="term" value="C:plasmodesma"/>
    <property type="evidence" value="ECO:0007669"/>
    <property type="project" value="UniProtKB-ARBA"/>
</dbReference>
<evidence type="ECO:0000256" key="3">
    <source>
        <dbReference type="ARBA" id="ARBA00022622"/>
    </source>
</evidence>
<evidence type="ECO:0000259" key="10">
    <source>
        <dbReference type="SMART" id="SM00768"/>
    </source>
</evidence>
<evidence type="ECO:0000256" key="9">
    <source>
        <dbReference type="SAM" id="MobiDB-lite"/>
    </source>
</evidence>
<feature type="compositionally biased region" description="Low complexity" evidence="9">
    <location>
        <begin position="164"/>
        <end position="177"/>
    </location>
</feature>
<reference evidence="11" key="1">
    <citation type="journal article" date="2025" name="Foods">
        <title>Unveiling the Microbial Signatures of Arabica Coffee Cherries: Insights into Ripeness Specific Diversity, Functional Traits, and Implications for Quality and Safety.</title>
        <authorList>
            <consortium name="RefSeq"/>
            <person name="Tenea G.N."/>
            <person name="Cifuentes V."/>
            <person name="Reyes P."/>
            <person name="Cevallos-Vallejos M."/>
        </authorList>
    </citation>
    <scope>NUCLEOTIDE SEQUENCE [LARGE SCALE GENOMIC DNA]</scope>
</reference>
<organism evidence="11 12">
    <name type="scientific">Coffea arabica</name>
    <name type="common">Arabian coffee</name>
    <dbReference type="NCBI Taxonomy" id="13443"/>
    <lineage>
        <taxon>Eukaryota</taxon>
        <taxon>Viridiplantae</taxon>
        <taxon>Streptophyta</taxon>
        <taxon>Embryophyta</taxon>
        <taxon>Tracheophyta</taxon>
        <taxon>Spermatophyta</taxon>
        <taxon>Magnoliopsida</taxon>
        <taxon>eudicotyledons</taxon>
        <taxon>Gunneridae</taxon>
        <taxon>Pentapetalae</taxon>
        <taxon>asterids</taxon>
        <taxon>lamiids</taxon>
        <taxon>Gentianales</taxon>
        <taxon>Rubiaceae</taxon>
        <taxon>Ixoroideae</taxon>
        <taxon>Gardenieae complex</taxon>
        <taxon>Bertiereae - Coffeeae clade</taxon>
        <taxon>Coffeeae</taxon>
        <taxon>Coffea</taxon>
    </lineage>
</organism>
<evidence type="ECO:0000256" key="5">
    <source>
        <dbReference type="ARBA" id="ARBA00023136"/>
    </source>
</evidence>
<feature type="region of interest" description="Disordered" evidence="9">
    <location>
        <begin position="118"/>
        <end position="223"/>
    </location>
</feature>
<accession>A0A6P6S4R6</accession>
<evidence type="ECO:0000256" key="7">
    <source>
        <dbReference type="ARBA" id="ARBA00023180"/>
    </source>
</evidence>
<feature type="domain" description="X8" evidence="10">
    <location>
        <begin position="296"/>
        <end position="380"/>
    </location>
</feature>
<feature type="compositionally biased region" description="Pro residues" evidence="9">
    <location>
        <begin position="152"/>
        <end position="163"/>
    </location>
</feature>
<keyword evidence="11" id="KW-1185">Reference proteome</keyword>
<keyword evidence="6" id="KW-1015">Disulfide bond</keyword>
<keyword evidence="4" id="KW-0732">Signal</keyword>
<evidence type="ECO:0000256" key="2">
    <source>
        <dbReference type="ARBA" id="ARBA00022475"/>
    </source>
</evidence>